<dbReference type="InterPro" id="IPR051681">
    <property type="entry name" value="Ser/Thr_Kinases-Pseudokinases"/>
</dbReference>
<evidence type="ECO:0000256" key="1">
    <source>
        <dbReference type="ARBA" id="ARBA00022527"/>
    </source>
</evidence>
<sequence length="957" mass="105284">MKNIFKKLHKGTNHDANRSNDASVSNASSSFAVDHRAVQNSGASPATPSPPSISSSPSPVAASTPSSASTAEASAAKRQDYFSSEEDFQVQLALAISASSNSDFSDDPEKDQIRAATLLSLGGRGIGSTRNDGCVAEALSRHYWEYNVLDYEQKVVDGFYDVYGLYTDLAMQGKMPSLRDLEAESESSGFEVVIVDRKIDHALAELLQIAQCIALDCPITVVDILVQRIAELVTSHMGGPVKDASTILARWTESSTELRTSLHTIMLPLGSINIGLSRHRALLFKVIADNINMPCKLVKGSHYTGVEDDAVNIIKFEDEREFLVDLMAAPGTLIPTDISNLKDPSFKPYNPKVLPSLPSTKEIDYPDTRSMLSHGESSSQNFVMRSGSPPLNEKSCFDKSASSFGLKGDAGVGTYKMPNCLMSNQPENIASLSGASLYKGTHGNVAGDRTRLNVNIVPYGQNSTDDSQSLFADLNPFQIKGIGKTSLHNKPGANKTHDLQNTRNNTVTGRPPMPPKWTSRSAYNEVPRNISCDPNEYNQPLLASTSSSKIGLNGSKAPYSSNLNNNRNTQQLAQVTCSVSPSYAGELNMAEDLNIDCKKGDLEYSPNDKVDVVKEHENIDSGQLEPRKFTHDRFMGKNIKLKGSESGNLSVDSITKGVDRILDDVDVSECEIPWEDLVIGERIGLGSYGEVYLADWNGTEVAVKKFLEQDFSGDALNEFKREVRIMRRLRHPNVVLFIGAVTRPPNLSIITEFLPRGSLYRIIHNSNCQIDEKQRIKMALDVARGMNCLHSSTPTIVHRDLKSPNLLVDKNWNVKVCDFGLSRLKHNTFLSSKSTGGTPEWMAPEVLRNEQSNEKCDVYSFGVILWELATLRLPWSELNPMQVVGAVGFQNRRLDIPKEIDPVVARIIWECWQQDPNLRPSFAQLTAALKPLQRLVTPSQQDHVASPIQDNSVNSNP</sequence>
<dbReference type="InterPro" id="IPR001245">
    <property type="entry name" value="Ser-Thr/Tyr_kinase_cat_dom"/>
</dbReference>
<name>A0ABU6VUY9_9FABA</name>
<dbReference type="PROSITE" id="PS00108">
    <property type="entry name" value="PROTEIN_KINASE_ST"/>
    <property type="match status" value="1"/>
</dbReference>
<dbReference type="InterPro" id="IPR055164">
    <property type="entry name" value="EDR1/CTR1/ARMC3-like_pept-like"/>
</dbReference>
<evidence type="ECO:0000256" key="5">
    <source>
        <dbReference type="ARBA" id="ARBA00022840"/>
    </source>
</evidence>
<protein>
    <submittedName>
        <fullName evidence="9">Serine/threonine-protein kinase edr1</fullName>
    </submittedName>
</protein>
<dbReference type="InterPro" id="IPR017441">
    <property type="entry name" value="Protein_kinase_ATP_BS"/>
</dbReference>
<evidence type="ECO:0000259" key="8">
    <source>
        <dbReference type="PROSITE" id="PS50011"/>
    </source>
</evidence>
<feature type="region of interest" description="Disordered" evidence="7">
    <location>
        <begin position="482"/>
        <end position="518"/>
    </location>
</feature>
<dbReference type="PANTHER" id="PTHR44329:SF284">
    <property type="entry name" value="SERINE_THREONINE-PROTEIN KINASE EDR1-LIKE ISOFORM X2"/>
    <property type="match status" value="1"/>
</dbReference>
<dbReference type="PANTHER" id="PTHR44329">
    <property type="entry name" value="SERINE/THREONINE-PROTEIN KINASE TNNI3K-RELATED"/>
    <property type="match status" value="1"/>
</dbReference>
<comment type="caution">
    <text evidence="9">The sequence shown here is derived from an EMBL/GenBank/DDBJ whole genome shotgun (WGS) entry which is preliminary data.</text>
</comment>
<dbReference type="Gene3D" id="1.10.510.10">
    <property type="entry name" value="Transferase(Phosphotransferase) domain 1"/>
    <property type="match status" value="1"/>
</dbReference>
<evidence type="ECO:0000313" key="10">
    <source>
        <dbReference type="Proteomes" id="UP001341840"/>
    </source>
</evidence>
<gene>
    <name evidence="9" type="primary">EDR1_6</name>
    <name evidence="9" type="ORF">PIB30_085963</name>
</gene>
<keyword evidence="5 6" id="KW-0067">ATP-binding</keyword>
<dbReference type="InterPro" id="IPR011009">
    <property type="entry name" value="Kinase-like_dom_sf"/>
</dbReference>
<feature type="compositionally biased region" description="Low complexity" evidence="7">
    <location>
        <begin position="19"/>
        <end position="32"/>
    </location>
</feature>
<dbReference type="CDD" id="cd13999">
    <property type="entry name" value="STKc_MAP3K-like"/>
    <property type="match status" value="1"/>
</dbReference>
<dbReference type="Pfam" id="PF14381">
    <property type="entry name" value="EDR1_CTR1_ARMC3_pept"/>
    <property type="match status" value="1"/>
</dbReference>
<keyword evidence="2" id="KW-0808">Transferase</keyword>
<dbReference type="GO" id="GO:0016301">
    <property type="term" value="F:kinase activity"/>
    <property type="evidence" value="ECO:0007669"/>
    <property type="project" value="UniProtKB-KW"/>
</dbReference>
<reference evidence="9 10" key="1">
    <citation type="journal article" date="2023" name="Plants (Basel)">
        <title>Bridging the Gap: Combining Genomics and Transcriptomics Approaches to Understand Stylosanthes scabra, an Orphan Legume from the Brazilian Caatinga.</title>
        <authorList>
            <person name="Ferreira-Neto J.R.C."/>
            <person name="da Silva M.D."/>
            <person name="Binneck E."/>
            <person name="de Melo N.F."/>
            <person name="da Silva R.H."/>
            <person name="de Melo A.L.T.M."/>
            <person name="Pandolfi V."/>
            <person name="Bustamante F.O."/>
            <person name="Brasileiro-Vidal A.C."/>
            <person name="Benko-Iseppon A.M."/>
        </authorList>
    </citation>
    <scope>NUCLEOTIDE SEQUENCE [LARGE SCALE GENOMIC DNA]</scope>
    <source>
        <tissue evidence="9">Leaves</tissue>
    </source>
</reference>
<keyword evidence="4 9" id="KW-0418">Kinase</keyword>
<organism evidence="9 10">
    <name type="scientific">Stylosanthes scabra</name>
    <dbReference type="NCBI Taxonomy" id="79078"/>
    <lineage>
        <taxon>Eukaryota</taxon>
        <taxon>Viridiplantae</taxon>
        <taxon>Streptophyta</taxon>
        <taxon>Embryophyta</taxon>
        <taxon>Tracheophyta</taxon>
        <taxon>Spermatophyta</taxon>
        <taxon>Magnoliopsida</taxon>
        <taxon>eudicotyledons</taxon>
        <taxon>Gunneridae</taxon>
        <taxon>Pentapetalae</taxon>
        <taxon>rosids</taxon>
        <taxon>fabids</taxon>
        <taxon>Fabales</taxon>
        <taxon>Fabaceae</taxon>
        <taxon>Papilionoideae</taxon>
        <taxon>50 kb inversion clade</taxon>
        <taxon>dalbergioids sensu lato</taxon>
        <taxon>Dalbergieae</taxon>
        <taxon>Pterocarpus clade</taxon>
        <taxon>Stylosanthes</taxon>
    </lineage>
</organism>
<dbReference type="EMBL" id="JASCZI010152488">
    <property type="protein sequence ID" value="MED6176216.1"/>
    <property type="molecule type" value="Genomic_DNA"/>
</dbReference>
<evidence type="ECO:0000256" key="4">
    <source>
        <dbReference type="ARBA" id="ARBA00022777"/>
    </source>
</evidence>
<dbReference type="Pfam" id="PF07714">
    <property type="entry name" value="PK_Tyr_Ser-Thr"/>
    <property type="match status" value="1"/>
</dbReference>
<evidence type="ECO:0000256" key="6">
    <source>
        <dbReference type="PROSITE-ProRule" id="PRU10141"/>
    </source>
</evidence>
<keyword evidence="1" id="KW-0723">Serine/threonine-protein kinase</keyword>
<dbReference type="InterPro" id="IPR000719">
    <property type="entry name" value="Prot_kinase_dom"/>
</dbReference>
<proteinExistence type="predicted"/>
<feature type="domain" description="Protein kinase" evidence="8">
    <location>
        <begin position="677"/>
        <end position="933"/>
    </location>
</feature>
<feature type="compositionally biased region" description="Basic residues" evidence="7">
    <location>
        <begin position="1"/>
        <end position="11"/>
    </location>
</feature>
<dbReference type="SUPFAM" id="SSF56112">
    <property type="entry name" value="Protein kinase-like (PK-like)"/>
    <property type="match status" value="1"/>
</dbReference>
<dbReference type="SMART" id="SM00220">
    <property type="entry name" value="S_TKc"/>
    <property type="match status" value="1"/>
</dbReference>
<accession>A0ABU6VUY9</accession>
<dbReference type="PROSITE" id="PS50011">
    <property type="entry name" value="PROTEIN_KINASE_DOM"/>
    <property type="match status" value="1"/>
</dbReference>
<dbReference type="Gene3D" id="3.30.200.20">
    <property type="entry name" value="Phosphorylase Kinase, domain 1"/>
    <property type="match status" value="1"/>
</dbReference>
<dbReference type="PRINTS" id="PR00109">
    <property type="entry name" value="TYRKINASE"/>
</dbReference>
<evidence type="ECO:0000313" key="9">
    <source>
        <dbReference type="EMBL" id="MED6176216.1"/>
    </source>
</evidence>
<feature type="binding site" evidence="6">
    <location>
        <position position="705"/>
    </location>
    <ligand>
        <name>ATP</name>
        <dbReference type="ChEBI" id="CHEBI:30616"/>
    </ligand>
</feature>
<evidence type="ECO:0000256" key="7">
    <source>
        <dbReference type="SAM" id="MobiDB-lite"/>
    </source>
</evidence>
<evidence type="ECO:0000256" key="3">
    <source>
        <dbReference type="ARBA" id="ARBA00022741"/>
    </source>
</evidence>
<feature type="region of interest" description="Disordered" evidence="7">
    <location>
        <begin position="1"/>
        <end position="72"/>
    </location>
</feature>
<dbReference type="Proteomes" id="UP001341840">
    <property type="component" value="Unassembled WGS sequence"/>
</dbReference>
<evidence type="ECO:0000256" key="2">
    <source>
        <dbReference type="ARBA" id="ARBA00022679"/>
    </source>
</evidence>
<keyword evidence="10" id="KW-1185">Reference proteome</keyword>
<dbReference type="PROSITE" id="PS00107">
    <property type="entry name" value="PROTEIN_KINASE_ATP"/>
    <property type="match status" value="1"/>
</dbReference>
<dbReference type="InterPro" id="IPR008271">
    <property type="entry name" value="Ser/Thr_kinase_AS"/>
</dbReference>
<keyword evidence="3 6" id="KW-0547">Nucleotide-binding</keyword>
<feature type="compositionally biased region" description="Low complexity" evidence="7">
    <location>
        <begin position="41"/>
        <end position="72"/>
    </location>
</feature>